<keyword evidence="4" id="KW-1185">Reference proteome</keyword>
<evidence type="ECO:0000313" key="3">
    <source>
        <dbReference type="Proteomes" id="UP000576368"/>
    </source>
</evidence>
<evidence type="ECO:0000313" key="1">
    <source>
        <dbReference type="EMBL" id="NJC17681.1"/>
    </source>
</evidence>
<dbReference type="AlphaFoldDB" id="A0A7X6BJ50"/>
<dbReference type="PROSITE" id="PS51257">
    <property type="entry name" value="PROKAR_LIPOPROTEIN"/>
    <property type="match status" value="1"/>
</dbReference>
<reference evidence="1 3" key="2">
    <citation type="submission" date="2020-03" db="EMBL/GenBank/DDBJ databases">
        <title>Genomic Encyclopedia of Type Strains, Phase IV (KMG-IV): sequencing the most valuable type-strain genomes for metagenomic binning, comparative biology and taxonomic classification.</title>
        <authorList>
            <person name="Goeker M."/>
        </authorList>
    </citation>
    <scope>NUCLEOTIDE SEQUENCE [LARGE SCALE GENOMIC DNA]</scope>
    <source>
        <strain evidence="1 3">DSM 105722</strain>
    </source>
</reference>
<evidence type="ECO:0000313" key="4">
    <source>
        <dbReference type="Proteomes" id="UP001302374"/>
    </source>
</evidence>
<dbReference type="EMBL" id="CP043839">
    <property type="protein sequence ID" value="WOF13391.1"/>
    <property type="molecule type" value="Genomic_DNA"/>
</dbReference>
<proteinExistence type="predicted"/>
<dbReference type="GeneID" id="86892517"/>
<accession>A0A7X6BJ50</accession>
<gene>
    <name evidence="2" type="ORF">F1644_14460</name>
    <name evidence="1" type="ORF">GGR15_001296</name>
</gene>
<reference evidence="2 4" key="1">
    <citation type="submission" date="2019-09" db="EMBL/GenBank/DDBJ databases">
        <title>Butyricimonas paravirosa DSM 105722 (=214-4 = JCM 18677 = CCUG 65563).</title>
        <authorList>
            <person name="Le Roy T."/>
            <person name="Cani P.D."/>
        </authorList>
    </citation>
    <scope>NUCLEOTIDE SEQUENCE [LARGE SCALE GENOMIC DNA]</scope>
    <source>
        <strain evidence="2 4">DSM 105722</strain>
    </source>
</reference>
<dbReference type="Proteomes" id="UP001302374">
    <property type="component" value="Chromosome"/>
</dbReference>
<name>A0A7X6BJ50_9BACT</name>
<sequence length="334" mass="37546">MRRELLYILTILCFAGMWISCSDDGGNDGEEPLTAPEVSVQNLSLKDAILPGRTVRLRANIINTTEAGLQWFVDGKEVSTDTIFEFSSVKEGAFRIKVTAFNRLGTASDSLDIQVMDGFKISDITNWTGSGENQSMLAIQWITGEVENWSNPEDRDVFFRAWGYRWEKANPPTGHDMIVDIAKKDPRLFIIVASDSNLGMTIRGFGYDIDGDGIEIQSEDLEYGDRTLKGIHLTEADFKDGIYEQKEADVNMDGFNVISGGDYWIGGWYVVYPSYWLGSGEAVLESKEYEYSGLYAGNRLLENEEWHTWTFSPINNAEKNILPIPRLLKAAPNN</sequence>
<dbReference type="EMBL" id="JAATLI010000004">
    <property type="protein sequence ID" value="NJC17681.1"/>
    <property type="molecule type" value="Genomic_DNA"/>
</dbReference>
<organism evidence="1 3">
    <name type="scientific">Butyricimonas paravirosa</name>
    <dbReference type="NCBI Taxonomy" id="1472417"/>
    <lineage>
        <taxon>Bacteria</taxon>
        <taxon>Pseudomonadati</taxon>
        <taxon>Bacteroidota</taxon>
        <taxon>Bacteroidia</taxon>
        <taxon>Bacteroidales</taxon>
        <taxon>Odoribacteraceae</taxon>
        <taxon>Butyricimonas</taxon>
    </lineage>
</organism>
<evidence type="ECO:0000313" key="2">
    <source>
        <dbReference type="EMBL" id="WOF13391.1"/>
    </source>
</evidence>
<dbReference type="Proteomes" id="UP000576368">
    <property type="component" value="Unassembled WGS sequence"/>
</dbReference>
<dbReference type="RefSeq" id="WP_118303402.1">
    <property type="nucleotide sequence ID" value="NZ_BMPA01000004.1"/>
</dbReference>
<protein>
    <submittedName>
        <fullName evidence="2">PKD domain containing protein</fullName>
    </submittedName>
</protein>